<dbReference type="InterPro" id="IPR002550">
    <property type="entry name" value="CNNM"/>
</dbReference>
<keyword evidence="4" id="KW-0677">Repeat</keyword>
<dbReference type="GO" id="GO:0050660">
    <property type="term" value="F:flavin adenine dinucleotide binding"/>
    <property type="evidence" value="ECO:0007669"/>
    <property type="project" value="InterPro"/>
</dbReference>
<dbReference type="Pfam" id="PF03471">
    <property type="entry name" value="CorC_HlyC"/>
    <property type="match status" value="1"/>
</dbReference>
<reference evidence="14" key="1">
    <citation type="journal article" date="2016" name="Stand. Genomic Sci.">
        <title>Complete genome sequence of Methanospirillum hungatei type strain JF1.</title>
        <authorList>
            <person name="Gunsalus R.P."/>
            <person name="Cook L.E."/>
            <person name="Crable B."/>
            <person name="Rohlin L."/>
            <person name="McDonald E."/>
            <person name="Mouttaki H."/>
            <person name="Sieber J.R."/>
            <person name="Poweleit N."/>
            <person name="Zhou H."/>
            <person name="Lapidus A.L."/>
            <person name="Daligault H.E."/>
            <person name="Land M."/>
            <person name="Gilna P."/>
            <person name="Ivanova N."/>
            <person name="Kyrpides N."/>
            <person name="Culley D.E."/>
            <person name="McInerney M.J."/>
        </authorList>
    </citation>
    <scope>NUCLEOTIDE SEQUENCE [LARGE SCALE GENOMIC DNA]</scope>
    <source>
        <strain evidence="14">ATCC 27890 / DSM 864 / NBRC 100397 / JF-1</strain>
    </source>
</reference>
<keyword evidence="14" id="KW-1185">Reference proteome</keyword>
<dbReference type="KEGG" id="mhu:Mhun_0343"/>
<dbReference type="STRING" id="323259.Mhun_0343"/>
<comment type="subcellular location">
    <subcellularLocation>
        <location evidence="1">Cell membrane</location>
        <topology evidence="1">Multi-pass membrane protein</topology>
    </subcellularLocation>
</comment>
<dbReference type="SMART" id="SM01091">
    <property type="entry name" value="CorC_HlyC"/>
    <property type="match status" value="1"/>
</dbReference>
<dbReference type="InterPro" id="IPR051676">
    <property type="entry name" value="UPF0053_domain"/>
</dbReference>
<evidence type="ECO:0000256" key="2">
    <source>
        <dbReference type="ARBA" id="ARBA00022475"/>
    </source>
</evidence>
<dbReference type="SUPFAM" id="SSF56176">
    <property type="entry name" value="FAD-binding/transporter-associated domain-like"/>
    <property type="match status" value="1"/>
</dbReference>
<feature type="transmembrane region" description="Helical" evidence="10">
    <location>
        <begin position="99"/>
        <end position="123"/>
    </location>
</feature>
<evidence type="ECO:0000256" key="9">
    <source>
        <dbReference type="PROSITE-ProRule" id="PRU00703"/>
    </source>
</evidence>
<dbReference type="InterPro" id="IPR005170">
    <property type="entry name" value="Transptr-assoc_dom"/>
</dbReference>
<evidence type="ECO:0000313" key="13">
    <source>
        <dbReference type="EMBL" id="ABD40113.1"/>
    </source>
</evidence>
<dbReference type="Proteomes" id="UP000001941">
    <property type="component" value="Chromosome"/>
</dbReference>
<dbReference type="Pfam" id="PF01595">
    <property type="entry name" value="CNNM"/>
    <property type="match status" value="1"/>
</dbReference>
<dbReference type="HOGENOM" id="CLU_015237_4_0_2"/>
<evidence type="ECO:0000259" key="12">
    <source>
        <dbReference type="PROSITE" id="PS51846"/>
    </source>
</evidence>
<keyword evidence="7 10" id="KW-0472">Membrane</keyword>
<evidence type="ECO:0000256" key="1">
    <source>
        <dbReference type="ARBA" id="ARBA00004651"/>
    </source>
</evidence>
<dbReference type="Gene3D" id="3.10.580.10">
    <property type="entry name" value="CBS-domain"/>
    <property type="match status" value="1"/>
</dbReference>
<dbReference type="InParanoid" id="Q2FN37"/>
<dbReference type="GeneID" id="3922256"/>
<evidence type="ECO:0000256" key="4">
    <source>
        <dbReference type="ARBA" id="ARBA00022737"/>
    </source>
</evidence>
<dbReference type="SMART" id="SM00116">
    <property type="entry name" value="CBS"/>
    <property type="match status" value="2"/>
</dbReference>
<evidence type="ECO:0008006" key="15">
    <source>
        <dbReference type="Google" id="ProtNLM"/>
    </source>
</evidence>
<dbReference type="OrthoDB" id="53218at2157"/>
<feature type="transmembrane region" description="Helical" evidence="10">
    <location>
        <begin position="135"/>
        <end position="156"/>
    </location>
</feature>
<keyword evidence="3 10" id="KW-0812">Transmembrane</keyword>
<dbReference type="InterPro" id="IPR036318">
    <property type="entry name" value="FAD-bd_PCMH-like_sf"/>
</dbReference>
<feature type="domain" description="CBS" evidence="11">
    <location>
        <begin position="219"/>
        <end position="278"/>
    </location>
</feature>
<keyword evidence="8" id="KW-0486">Methionine biosynthesis</keyword>
<keyword evidence="2" id="KW-1003">Cell membrane</keyword>
<dbReference type="GO" id="GO:0005886">
    <property type="term" value="C:plasma membrane"/>
    <property type="evidence" value="ECO:0007669"/>
    <property type="project" value="UniProtKB-SubCell"/>
</dbReference>
<feature type="transmembrane region" description="Helical" evidence="10">
    <location>
        <begin position="6"/>
        <end position="28"/>
    </location>
</feature>
<feature type="domain" description="CNNM transmembrane" evidence="12">
    <location>
        <begin position="1"/>
        <end position="200"/>
    </location>
</feature>
<dbReference type="RefSeq" id="WP_011447408.1">
    <property type="nucleotide sequence ID" value="NC_007796.1"/>
</dbReference>
<dbReference type="GO" id="GO:0009086">
    <property type="term" value="P:methionine biosynthetic process"/>
    <property type="evidence" value="ECO:0007669"/>
    <property type="project" value="UniProtKB-KW"/>
</dbReference>
<dbReference type="PROSITE" id="PS51371">
    <property type="entry name" value="CBS"/>
    <property type="match status" value="2"/>
</dbReference>
<feature type="transmembrane region" description="Helical" evidence="10">
    <location>
        <begin position="59"/>
        <end position="79"/>
    </location>
</feature>
<keyword evidence="6 9" id="KW-0129">CBS domain</keyword>
<dbReference type="Pfam" id="PF00571">
    <property type="entry name" value="CBS"/>
    <property type="match status" value="2"/>
</dbReference>
<evidence type="ECO:0000256" key="7">
    <source>
        <dbReference type="ARBA" id="ARBA00023136"/>
    </source>
</evidence>
<keyword evidence="8" id="KW-0028">Amino-acid biosynthesis</keyword>
<dbReference type="InterPro" id="IPR046342">
    <property type="entry name" value="CBS_dom_sf"/>
</dbReference>
<evidence type="ECO:0000256" key="10">
    <source>
        <dbReference type="SAM" id="Phobius"/>
    </source>
</evidence>
<dbReference type="EnsemblBacteria" id="ABD40113">
    <property type="protein sequence ID" value="ABD40113"/>
    <property type="gene ID" value="Mhun_0343"/>
</dbReference>
<evidence type="ECO:0000259" key="11">
    <source>
        <dbReference type="PROSITE" id="PS51371"/>
    </source>
</evidence>
<evidence type="ECO:0000256" key="8">
    <source>
        <dbReference type="ARBA" id="ARBA00023167"/>
    </source>
</evidence>
<protein>
    <recommendedName>
        <fullName evidence="15">HlyC/CorC family transporter</fullName>
    </recommendedName>
</protein>
<evidence type="ECO:0000256" key="3">
    <source>
        <dbReference type="ARBA" id="ARBA00022692"/>
    </source>
</evidence>
<dbReference type="InterPro" id="IPR000644">
    <property type="entry name" value="CBS_dom"/>
</dbReference>
<dbReference type="PROSITE" id="PS51846">
    <property type="entry name" value="CNNM"/>
    <property type="match status" value="1"/>
</dbReference>
<dbReference type="Gene3D" id="3.30.465.10">
    <property type="match status" value="1"/>
</dbReference>
<evidence type="ECO:0000313" key="14">
    <source>
        <dbReference type="Proteomes" id="UP000001941"/>
    </source>
</evidence>
<gene>
    <name evidence="13" type="ordered locus">Mhun_0343</name>
</gene>
<dbReference type="FunFam" id="3.10.580.10:FF:000002">
    <property type="entry name" value="Magnesium/cobalt efflux protein CorC"/>
    <property type="match status" value="1"/>
</dbReference>
<evidence type="ECO:0000256" key="6">
    <source>
        <dbReference type="ARBA" id="ARBA00023122"/>
    </source>
</evidence>
<feature type="domain" description="CBS" evidence="11">
    <location>
        <begin position="283"/>
        <end position="345"/>
    </location>
</feature>
<dbReference type="PANTHER" id="PTHR43099">
    <property type="entry name" value="UPF0053 PROTEIN YRKA"/>
    <property type="match status" value="1"/>
</dbReference>
<dbReference type="CDD" id="cd04590">
    <property type="entry name" value="CBS_pair_CorC_HlyC_assoc"/>
    <property type="match status" value="1"/>
</dbReference>
<dbReference type="SUPFAM" id="SSF54631">
    <property type="entry name" value="CBS-domain pair"/>
    <property type="match status" value="1"/>
</dbReference>
<dbReference type="eggNOG" id="arCOG00626">
    <property type="taxonomic scope" value="Archaea"/>
</dbReference>
<name>Q2FN37_METHJ</name>
<sequence>MAAIIDILVLILLIIANGFFSMAEFALVSSRKMRLKQLVSENRSGAGAALSLLEDQTSFLSSIQIGITLIGVCTGAYGGATFSGSLEPLFRSIPIIGHYSAAISLTFIILLITYFSIVIGELVPKRIGLANPERIACTVAPVFILITRIFSPFSYLTSGLTNIIVKLFGISPVTSPDVIEEEIHMLLEEGTESGIIDETEQDMVESVFEFGDSQIADLMIPRPDIVALNLNDPITKNFEIIERTGHTRYPIYQDTLDSIIGIISIRDLWLIAHKNTEVDFSKIMQDILVVPDNMKALDLIRRFKTATSPLAVIIDEYGSVVGLITLHDLLEALVGDLSRVDQDDEEPLITRRHDGSWLIDGRTSPEELYEITGIDCSEESSKGAFRTMAGFILYKMGSIPATGDYFSYDGNEYEVVDMDGHRIDKILITRLPSPENL</sequence>
<keyword evidence="5 10" id="KW-1133">Transmembrane helix</keyword>
<proteinExistence type="predicted"/>
<dbReference type="EMBL" id="CP000254">
    <property type="protein sequence ID" value="ABD40113.1"/>
    <property type="molecule type" value="Genomic_DNA"/>
</dbReference>
<dbReference type="PANTHER" id="PTHR43099:SF2">
    <property type="entry name" value="UPF0053 PROTEIN YRKA"/>
    <property type="match status" value="1"/>
</dbReference>
<dbReference type="InterPro" id="IPR016169">
    <property type="entry name" value="FAD-bd_PCMH_sub2"/>
</dbReference>
<dbReference type="AlphaFoldDB" id="Q2FN37"/>
<organism evidence="13 14">
    <name type="scientific">Methanospirillum hungatei JF-1 (strain ATCC 27890 / DSM 864 / NBRC 100397 / JF-1)</name>
    <dbReference type="NCBI Taxonomy" id="323259"/>
    <lineage>
        <taxon>Archaea</taxon>
        <taxon>Methanobacteriati</taxon>
        <taxon>Methanobacteriota</taxon>
        <taxon>Stenosarchaea group</taxon>
        <taxon>Methanomicrobia</taxon>
        <taxon>Methanomicrobiales</taxon>
        <taxon>Methanospirillaceae</taxon>
        <taxon>Methanospirillum</taxon>
    </lineage>
</organism>
<accession>Q2FN37</accession>
<dbReference type="InterPro" id="IPR044751">
    <property type="entry name" value="Ion_transp-like_CBS"/>
</dbReference>
<evidence type="ECO:0000256" key="5">
    <source>
        <dbReference type="ARBA" id="ARBA00022989"/>
    </source>
</evidence>